<sequence length="165" mass="18146">MLDFGHVELVTSVAVPRPPEGSGNHSYPENVVAGTTVSCNRMTWGLASRLRRYCCREAFLWAKLLQFHCQMRISSFGLAILKHVGVGPGVQREQESHVRGWTGRGHALRDRLSCGDSGGDDVIEIVFDFAQSITVGREGALHKGHALAEEAEACLNRRQHALNVI</sequence>
<accession>A0ACB8E1D1</accession>
<proteinExistence type="predicted"/>
<evidence type="ECO:0000313" key="1">
    <source>
        <dbReference type="EMBL" id="KAH7980438.1"/>
    </source>
</evidence>
<dbReference type="Proteomes" id="UP000821865">
    <property type="component" value="Chromosome 1"/>
</dbReference>
<gene>
    <name evidence="1" type="ORF">HPB49_016186</name>
</gene>
<protein>
    <submittedName>
        <fullName evidence="1">Uncharacterized protein</fullName>
    </submittedName>
</protein>
<name>A0ACB8E1D1_DERSI</name>
<keyword evidence="2" id="KW-1185">Reference proteome</keyword>
<reference evidence="1" key="1">
    <citation type="submission" date="2020-05" db="EMBL/GenBank/DDBJ databases">
        <title>Large-scale comparative analyses of tick genomes elucidate their genetic diversity and vector capacities.</title>
        <authorList>
            <person name="Jia N."/>
            <person name="Wang J."/>
            <person name="Shi W."/>
            <person name="Du L."/>
            <person name="Sun Y."/>
            <person name="Zhan W."/>
            <person name="Jiang J."/>
            <person name="Wang Q."/>
            <person name="Zhang B."/>
            <person name="Ji P."/>
            <person name="Sakyi L.B."/>
            <person name="Cui X."/>
            <person name="Yuan T."/>
            <person name="Jiang B."/>
            <person name="Yang W."/>
            <person name="Lam T.T.-Y."/>
            <person name="Chang Q."/>
            <person name="Ding S."/>
            <person name="Wang X."/>
            <person name="Zhu J."/>
            <person name="Ruan X."/>
            <person name="Zhao L."/>
            <person name="Wei J."/>
            <person name="Que T."/>
            <person name="Du C."/>
            <person name="Cheng J."/>
            <person name="Dai P."/>
            <person name="Han X."/>
            <person name="Huang E."/>
            <person name="Gao Y."/>
            <person name="Liu J."/>
            <person name="Shao H."/>
            <person name="Ye R."/>
            <person name="Li L."/>
            <person name="Wei W."/>
            <person name="Wang X."/>
            <person name="Wang C."/>
            <person name="Yang T."/>
            <person name="Huo Q."/>
            <person name="Li W."/>
            <person name="Guo W."/>
            <person name="Chen H."/>
            <person name="Zhou L."/>
            <person name="Ni X."/>
            <person name="Tian J."/>
            <person name="Zhou Y."/>
            <person name="Sheng Y."/>
            <person name="Liu T."/>
            <person name="Pan Y."/>
            <person name="Xia L."/>
            <person name="Li J."/>
            <person name="Zhao F."/>
            <person name="Cao W."/>
        </authorList>
    </citation>
    <scope>NUCLEOTIDE SEQUENCE</scope>
    <source>
        <strain evidence="1">Dsil-2018</strain>
    </source>
</reference>
<organism evidence="1 2">
    <name type="scientific">Dermacentor silvarum</name>
    <name type="common">Tick</name>
    <dbReference type="NCBI Taxonomy" id="543639"/>
    <lineage>
        <taxon>Eukaryota</taxon>
        <taxon>Metazoa</taxon>
        <taxon>Ecdysozoa</taxon>
        <taxon>Arthropoda</taxon>
        <taxon>Chelicerata</taxon>
        <taxon>Arachnida</taxon>
        <taxon>Acari</taxon>
        <taxon>Parasitiformes</taxon>
        <taxon>Ixodida</taxon>
        <taxon>Ixodoidea</taxon>
        <taxon>Ixodidae</taxon>
        <taxon>Rhipicephalinae</taxon>
        <taxon>Dermacentor</taxon>
    </lineage>
</organism>
<evidence type="ECO:0000313" key="2">
    <source>
        <dbReference type="Proteomes" id="UP000821865"/>
    </source>
</evidence>
<comment type="caution">
    <text evidence="1">The sequence shown here is derived from an EMBL/GenBank/DDBJ whole genome shotgun (WGS) entry which is preliminary data.</text>
</comment>
<dbReference type="EMBL" id="CM023470">
    <property type="protein sequence ID" value="KAH7980438.1"/>
    <property type="molecule type" value="Genomic_DNA"/>
</dbReference>